<proteinExistence type="predicted"/>
<reference evidence="1 2" key="1">
    <citation type="submission" date="2016-10" db="EMBL/GenBank/DDBJ databases">
        <title>Comparative genomics of Bacillus thuringiensis reveals a path to pathogens against multiple invertebrate hosts.</title>
        <authorList>
            <person name="Zheng J."/>
            <person name="Gao Q."/>
            <person name="Liu H."/>
            <person name="Peng D."/>
            <person name="Ruan L."/>
            <person name="Sun M."/>
        </authorList>
    </citation>
    <scope>NUCLEOTIDE SEQUENCE [LARGE SCALE GENOMIC DNA]</scope>
    <source>
        <strain evidence="1">BGSC 4BX1</strain>
    </source>
</reference>
<dbReference type="AlphaFoldDB" id="A0A243BP63"/>
<sequence>MNLIIEVKDVVGTLISTADVSIVSSGGRISGKTDRLGKVILGPMPVERFKIEVTHPLYLEEEVNVTPPPEGGGHFLWDNPVWTFTPPSTVMVQMSRIRAAPFFPISNNEMKQRDSFNPKGVFTWIDHAGNHTGRYLGMFNDESLFVPVKHPLLPTKPSEEWGRLNHGEPEKINPSRTGDLFWLEWGIGDKSPRLLVAVWVPRWRGVTQSKLDFVTFFTPNTAIPEKFPARKEDYPYLAWKTGDILVQPYPGLGHRYLFREKWLSYQLLAAKRQAVLVIPIQPYGKWGPFAHAAGLARLLAEITHFLHRTGHTSGYQTSTDEDHALTPSFRFNRNAIHQPPPPIQRVVLSGFSAGVGPIVNMLPTTIGQKMNDPDFSINGIDSHTLFGADVAPFLNAWKEVWDHDAPDYIRKNLDKDLPVWLRKDSKRMARCYQTDDTGSQGWIEKTPLLEFVTGPLLKPENGLVAAERHADNRCSLVYFGKGYLKHHVTSTLGIPPGFWGSKDDHQAVPMVTFMHAALLSGLVKF</sequence>
<organism evidence="1 2">
    <name type="scientific">Bacillus thuringiensis serovar pingluonsis</name>
    <dbReference type="NCBI Taxonomy" id="180881"/>
    <lineage>
        <taxon>Bacteria</taxon>
        <taxon>Bacillati</taxon>
        <taxon>Bacillota</taxon>
        <taxon>Bacilli</taxon>
        <taxon>Bacillales</taxon>
        <taxon>Bacillaceae</taxon>
        <taxon>Bacillus</taxon>
        <taxon>Bacillus cereus group</taxon>
    </lineage>
</organism>
<accession>A0A243BP63</accession>
<evidence type="ECO:0000313" key="1">
    <source>
        <dbReference type="EMBL" id="OTY48991.1"/>
    </source>
</evidence>
<gene>
    <name evidence="1" type="ORF">BK742_03445</name>
</gene>
<name>A0A243BP63_BACTU</name>
<dbReference type="EMBL" id="NFDL01000012">
    <property type="protein sequence ID" value="OTY48991.1"/>
    <property type="molecule type" value="Genomic_DNA"/>
</dbReference>
<protein>
    <submittedName>
        <fullName evidence="1">Uncharacterized protein</fullName>
    </submittedName>
</protein>
<dbReference type="Proteomes" id="UP000195089">
    <property type="component" value="Unassembled WGS sequence"/>
</dbReference>
<comment type="caution">
    <text evidence="1">The sequence shown here is derived from an EMBL/GenBank/DDBJ whole genome shotgun (WGS) entry which is preliminary data.</text>
</comment>
<evidence type="ECO:0000313" key="2">
    <source>
        <dbReference type="Proteomes" id="UP000195089"/>
    </source>
</evidence>
<dbReference type="RefSeq" id="WP_001048924.1">
    <property type="nucleotide sequence ID" value="NZ_NFDL01000012.1"/>
</dbReference>